<dbReference type="GO" id="GO:0005829">
    <property type="term" value="C:cytosol"/>
    <property type="evidence" value="ECO:0007669"/>
    <property type="project" value="TreeGrafter"/>
</dbReference>
<name>A0A1Y1VAM7_9FUNG</name>
<keyword evidence="14" id="KW-1185">Reference proteome</keyword>
<evidence type="ECO:0000313" key="13">
    <source>
        <dbReference type="EMBL" id="ORX51148.1"/>
    </source>
</evidence>
<dbReference type="PRINTS" id="PR00862">
    <property type="entry name" value="PROLIGOPTASE"/>
</dbReference>
<evidence type="ECO:0000313" key="14">
    <source>
        <dbReference type="Proteomes" id="UP000193719"/>
    </source>
</evidence>
<dbReference type="Pfam" id="PF02897">
    <property type="entry name" value="Peptidase_S9_N"/>
    <property type="match status" value="1"/>
</dbReference>
<keyword evidence="5" id="KW-0963">Cytoplasm</keyword>
<dbReference type="InterPro" id="IPR023302">
    <property type="entry name" value="Pept_S9A_N"/>
</dbReference>
<dbReference type="PANTHER" id="PTHR42881:SF2">
    <property type="entry name" value="PROLYL ENDOPEPTIDASE"/>
    <property type="match status" value="1"/>
</dbReference>
<dbReference type="AlphaFoldDB" id="A0A1Y1VAM7"/>
<evidence type="ECO:0000256" key="5">
    <source>
        <dbReference type="ARBA" id="ARBA00022490"/>
    </source>
</evidence>
<comment type="caution">
    <text evidence="13">The sequence shown here is derived from an EMBL/GenBank/DDBJ whole genome shotgun (WGS) entry which is preliminary data.</text>
</comment>
<evidence type="ECO:0000259" key="11">
    <source>
        <dbReference type="Pfam" id="PF00326"/>
    </source>
</evidence>
<evidence type="ECO:0000256" key="1">
    <source>
        <dbReference type="ARBA" id="ARBA00001070"/>
    </source>
</evidence>
<dbReference type="GO" id="GO:0006508">
    <property type="term" value="P:proteolysis"/>
    <property type="evidence" value="ECO:0007669"/>
    <property type="project" value="UniProtKB-KW"/>
</dbReference>
<dbReference type="Gene3D" id="3.40.50.1820">
    <property type="entry name" value="alpha/beta hydrolase"/>
    <property type="match status" value="1"/>
</dbReference>
<reference evidence="13 14" key="1">
    <citation type="submission" date="2016-08" db="EMBL/GenBank/DDBJ databases">
        <title>Genomes of anaerobic fungi encode conserved fungal cellulosomes for biomass hydrolysis.</title>
        <authorList>
            <consortium name="DOE Joint Genome Institute"/>
            <person name="Haitjema C.H."/>
            <person name="Gilmore S.P."/>
            <person name="Henske J.K."/>
            <person name="Solomon K.V."/>
            <person name="De Groot R."/>
            <person name="Kuo A."/>
            <person name="Mondo S.J."/>
            <person name="Salamov A.A."/>
            <person name="Labutti K."/>
            <person name="Zhao Z."/>
            <person name="Chiniquy J."/>
            <person name="Barry K."/>
            <person name="Brewer H.M."/>
            <person name="Purvine S.O."/>
            <person name="Wright A.T."/>
            <person name="Boxma B."/>
            <person name="Van Alen T."/>
            <person name="Hackstein J.H."/>
            <person name="Baker S.E."/>
            <person name="Grigoriev I.V."/>
            <person name="O'Malley M.A."/>
        </authorList>
    </citation>
    <scope>NUCLEOTIDE SEQUENCE [LARGE SCALE GENOMIC DNA]</scope>
    <source>
        <strain evidence="14">finn</strain>
    </source>
</reference>
<dbReference type="PANTHER" id="PTHR42881">
    <property type="entry name" value="PROLYL ENDOPEPTIDASE"/>
    <property type="match status" value="1"/>
</dbReference>
<evidence type="ECO:0000256" key="7">
    <source>
        <dbReference type="ARBA" id="ARBA00022801"/>
    </source>
</evidence>
<dbReference type="InterPro" id="IPR001375">
    <property type="entry name" value="Peptidase_S9_cat"/>
</dbReference>
<dbReference type="PROSITE" id="PS00708">
    <property type="entry name" value="PRO_ENDOPEP_SER"/>
    <property type="match status" value="1"/>
</dbReference>
<accession>A0A1Y1VAM7</accession>
<feature type="domain" description="Peptidase S9 prolyl oligopeptidase catalytic" evidence="11">
    <location>
        <begin position="491"/>
        <end position="701"/>
    </location>
</feature>
<evidence type="ECO:0000259" key="12">
    <source>
        <dbReference type="Pfam" id="PF02897"/>
    </source>
</evidence>
<sequence>MLNMKYPEVRRDESIVEDHFGIEIKDPYRWLEDPDSEETKKFVKEQNEISFNYINDYEHREKLMDKLLEKYNYERFGCMFKRGKGENEYYYYFHNTGLQSQSVLYRQKTLDSEPVVFFDPNILSDDGTIALSSISFSDSGKYFAYSLSKSGSDWVKIYITQIEDGKLIEVDKPLEWVKFSGITWTKDEKGIFYQRYPKPNINEDKSAGTETDQNSNAMMYYHKLGTEQEKDILFYSEPENPQNMFGVEITDDGKYLLLIIEASCDPKNKVYVMKINGEINDKPVFNKLIDEFESEYSLIHNVGPVFYFKTSKDAPQYKIVKININDSEKKFTDVIPQNKHVIDYVLFCNNDSFVINYMNDAQHFLKVFDISGKYKFDIKLEQGSIISSIRGKETDNELFYSVTSFINPGTVYRCDLRSNSCKELKRNVVKNYNPDDFVVKQKFYPSKDGTNIPMFIVHKKGLELNSNNPALLYGYGGFNISILPYFSPVWMTWITHFNGIYVVANIRGGGEYGETWYESGKLDKKQNVFDDFQWAAKYLINLKYTCPEKLCINGGSNGGLLVGACINQAPELFGCAVADVGVMDMLRFHKFTIGHAWVSDYGDPDKEHDFKTVLKYSPLHNVRENTQYPAVLLTTSDHDDRVVPLHSLKLISQLQYVAGKSSEKPLLIRIDTKAGHGGGKPVKKRIEEATDKISFINKNIQAEWCD</sequence>
<dbReference type="EC" id="3.4.21.-" evidence="10"/>
<dbReference type="SUPFAM" id="SSF50993">
    <property type="entry name" value="Peptidase/esterase 'gauge' domain"/>
    <property type="match status" value="1"/>
</dbReference>
<dbReference type="Pfam" id="PF00326">
    <property type="entry name" value="Peptidase_S9"/>
    <property type="match status" value="1"/>
</dbReference>
<keyword evidence="6 10" id="KW-0645">Protease</keyword>
<dbReference type="InterPro" id="IPR029058">
    <property type="entry name" value="AB_hydrolase_fold"/>
</dbReference>
<dbReference type="GO" id="GO:0070012">
    <property type="term" value="F:oligopeptidase activity"/>
    <property type="evidence" value="ECO:0007669"/>
    <property type="project" value="TreeGrafter"/>
</dbReference>
<dbReference type="Proteomes" id="UP000193719">
    <property type="component" value="Unassembled WGS sequence"/>
</dbReference>
<dbReference type="FunFam" id="3.40.50.1820:FF:000005">
    <property type="entry name" value="Prolyl endopeptidase"/>
    <property type="match status" value="1"/>
</dbReference>
<evidence type="ECO:0000256" key="2">
    <source>
        <dbReference type="ARBA" id="ARBA00004496"/>
    </source>
</evidence>
<proteinExistence type="inferred from homology"/>
<keyword evidence="8 10" id="KW-0720">Serine protease</keyword>
<dbReference type="FunFam" id="3.40.50.1820:FF:000275">
    <property type="entry name" value="Prolyl endopeptidase"/>
    <property type="match status" value="1"/>
</dbReference>
<reference evidence="13 14" key="2">
    <citation type="submission" date="2016-08" db="EMBL/GenBank/DDBJ databases">
        <title>Pervasive Adenine N6-methylation of Active Genes in Fungi.</title>
        <authorList>
            <consortium name="DOE Joint Genome Institute"/>
            <person name="Mondo S.J."/>
            <person name="Dannebaum R.O."/>
            <person name="Kuo R.C."/>
            <person name="Labutti K."/>
            <person name="Haridas S."/>
            <person name="Kuo A."/>
            <person name="Salamov A."/>
            <person name="Ahrendt S.R."/>
            <person name="Lipzen A."/>
            <person name="Sullivan W."/>
            <person name="Andreopoulos W.B."/>
            <person name="Clum A."/>
            <person name="Lindquist E."/>
            <person name="Daum C."/>
            <person name="Ramamoorthy G.K."/>
            <person name="Gryganskyi A."/>
            <person name="Culley D."/>
            <person name="Magnuson J.K."/>
            <person name="James T.Y."/>
            <person name="O'Malley M.A."/>
            <person name="Stajich J.E."/>
            <person name="Spatafora J.W."/>
            <person name="Visel A."/>
            <person name="Grigoriev I.V."/>
        </authorList>
    </citation>
    <scope>NUCLEOTIDE SEQUENCE [LARGE SCALE GENOMIC DNA]</scope>
    <source>
        <strain evidence="14">finn</strain>
    </source>
</reference>
<evidence type="ECO:0000256" key="4">
    <source>
        <dbReference type="ARBA" id="ARBA00016310"/>
    </source>
</evidence>
<comment type="similarity">
    <text evidence="3 10">Belongs to the peptidase S9A family.</text>
</comment>
<comment type="catalytic activity">
    <reaction evidence="1">
        <text>Hydrolysis of Pro-|-Xaa &gt;&gt; Ala-|-Xaa in oligopeptides.</text>
        <dbReference type="EC" id="3.4.21.26"/>
    </reaction>
</comment>
<evidence type="ECO:0000256" key="9">
    <source>
        <dbReference type="ARBA" id="ARBA00022990"/>
    </source>
</evidence>
<keyword evidence="9" id="KW-0007">Acetylation</keyword>
<feature type="domain" description="Peptidase S9A N-terminal" evidence="12">
    <location>
        <begin position="7"/>
        <end position="423"/>
    </location>
</feature>
<dbReference type="Gene3D" id="2.130.10.120">
    <property type="entry name" value="Prolyl oligopeptidase, N-terminal domain"/>
    <property type="match status" value="1"/>
</dbReference>
<gene>
    <name evidence="13" type="ORF">BCR36DRAFT_326243</name>
</gene>
<evidence type="ECO:0000256" key="10">
    <source>
        <dbReference type="RuleBase" id="RU368024"/>
    </source>
</evidence>
<evidence type="ECO:0000256" key="6">
    <source>
        <dbReference type="ARBA" id="ARBA00022670"/>
    </source>
</evidence>
<comment type="subcellular location">
    <subcellularLocation>
        <location evidence="2">Cytoplasm</location>
    </subcellularLocation>
</comment>
<dbReference type="FunFam" id="2.130.10.120:FF:000001">
    <property type="entry name" value="Prolyl endopeptidase"/>
    <property type="match status" value="1"/>
</dbReference>
<dbReference type="OrthoDB" id="248387at2759"/>
<keyword evidence="7 10" id="KW-0378">Hydrolase</keyword>
<dbReference type="InterPro" id="IPR002471">
    <property type="entry name" value="Pept_S9_AS"/>
</dbReference>
<dbReference type="STRING" id="1754191.A0A1Y1VAM7"/>
<organism evidence="13 14">
    <name type="scientific">Piromyces finnis</name>
    <dbReference type="NCBI Taxonomy" id="1754191"/>
    <lineage>
        <taxon>Eukaryota</taxon>
        <taxon>Fungi</taxon>
        <taxon>Fungi incertae sedis</taxon>
        <taxon>Chytridiomycota</taxon>
        <taxon>Chytridiomycota incertae sedis</taxon>
        <taxon>Neocallimastigomycetes</taxon>
        <taxon>Neocallimastigales</taxon>
        <taxon>Neocallimastigaceae</taxon>
        <taxon>Piromyces</taxon>
    </lineage>
</organism>
<protein>
    <recommendedName>
        <fullName evidence="4 10">Prolyl endopeptidase</fullName>
        <ecNumber evidence="10">3.4.21.-</ecNumber>
    </recommendedName>
</protein>
<dbReference type="InterPro" id="IPR002470">
    <property type="entry name" value="Peptidase_S9A"/>
</dbReference>
<dbReference type="SUPFAM" id="SSF53474">
    <property type="entry name" value="alpha/beta-Hydrolases"/>
    <property type="match status" value="1"/>
</dbReference>
<dbReference type="GO" id="GO:0004252">
    <property type="term" value="F:serine-type endopeptidase activity"/>
    <property type="evidence" value="ECO:0007669"/>
    <property type="project" value="UniProtKB-UniRule"/>
</dbReference>
<evidence type="ECO:0000256" key="8">
    <source>
        <dbReference type="ARBA" id="ARBA00022825"/>
    </source>
</evidence>
<evidence type="ECO:0000256" key="3">
    <source>
        <dbReference type="ARBA" id="ARBA00005228"/>
    </source>
</evidence>
<dbReference type="EMBL" id="MCFH01000019">
    <property type="protein sequence ID" value="ORX51148.1"/>
    <property type="molecule type" value="Genomic_DNA"/>
</dbReference>
<dbReference type="InterPro" id="IPR051167">
    <property type="entry name" value="Prolyl_oligopep/macrocyclase"/>
</dbReference>